<sequence length="72" mass="7956">MREGLGFIKKHLLIAFQILTCFSELGWASKQCLGYHPNGPKRSSFWDRTQTEPARSSLDSSPAAPLTSQSSS</sequence>
<dbReference type="AlphaFoldDB" id="A0A2P5BJI1"/>
<dbReference type="EMBL" id="JXTB01000269">
    <property type="protein sequence ID" value="PON48952.1"/>
    <property type="molecule type" value="Genomic_DNA"/>
</dbReference>
<evidence type="ECO:0000313" key="3">
    <source>
        <dbReference type="EMBL" id="PON48952.1"/>
    </source>
</evidence>
<feature type="chain" id="PRO_5015154222" description="Transmembrane protein" evidence="2">
    <location>
        <begin position="29"/>
        <end position="72"/>
    </location>
</feature>
<dbReference type="Proteomes" id="UP000237105">
    <property type="component" value="Unassembled WGS sequence"/>
</dbReference>
<comment type="caution">
    <text evidence="3">The sequence shown here is derived from an EMBL/GenBank/DDBJ whole genome shotgun (WGS) entry which is preliminary data.</text>
</comment>
<feature type="signal peptide" evidence="2">
    <location>
        <begin position="1"/>
        <end position="28"/>
    </location>
</feature>
<protein>
    <recommendedName>
        <fullName evidence="5">Transmembrane protein</fullName>
    </recommendedName>
</protein>
<evidence type="ECO:0000313" key="4">
    <source>
        <dbReference type="Proteomes" id="UP000237105"/>
    </source>
</evidence>
<proteinExistence type="predicted"/>
<organism evidence="3 4">
    <name type="scientific">Parasponia andersonii</name>
    <name type="common">Sponia andersonii</name>
    <dbReference type="NCBI Taxonomy" id="3476"/>
    <lineage>
        <taxon>Eukaryota</taxon>
        <taxon>Viridiplantae</taxon>
        <taxon>Streptophyta</taxon>
        <taxon>Embryophyta</taxon>
        <taxon>Tracheophyta</taxon>
        <taxon>Spermatophyta</taxon>
        <taxon>Magnoliopsida</taxon>
        <taxon>eudicotyledons</taxon>
        <taxon>Gunneridae</taxon>
        <taxon>Pentapetalae</taxon>
        <taxon>rosids</taxon>
        <taxon>fabids</taxon>
        <taxon>Rosales</taxon>
        <taxon>Cannabaceae</taxon>
        <taxon>Parasponia</taxon>
    </lineage>
</organism>
<feature type="compositionally biased region" description="Polar residues" evidence="1">
    <location>
        <begin position="46"/>
        <end position="72"/>
    </location>
</feature>
<keyword evidence="4" id="KW-1185">Reference proteome</keyword>
<accession>A0A2P5BJI1</accession>
<reference evidence="4" key="1">
    <citation type="submission" date="2016-06" db="EMBL/GenBank/DDBJ databases">
        <title>Parallel loss of symbiosis genes in relatives of nitrogen-fixing non-legume Parasponia.</title>
        <authorList>
            <person name="Van Velzen R."/>
            <person name="Holmer R."/>
            <person name="Bu F."/>
            <person name="Rutten L."/>
            <person name="Van Zeijl A."/>
            <person name="Liu W."/>
            <person name="Santuari L."/>
            <person name="Cao Q."/>
            <person name="Sharma T."/>
            <person name="Shen D."/>
            <person name="Roswanjaya Y."/>
            <person name="Wardhani T."/>
            <person name="Kalhor M.S."/>
            <person name="Jansen J."/>
            <person name="Van den Hoogen J."/>
            <person name="Gungor B."/>
            <person name="Hartog M."/>
            <person name="Hontelez J."/>
            <person name="Verver J."/>
            <person name="Yang W.-C."/>
            <person name="Schijlen E."/>
            <person name="Repin R."/>
            <person name="Schilthuizen M."/>
            <person name="Schranz E."/>
            <person name="Heidstra R."/>
            <person name="Miyata K."/>
            <person name="Fedorova E."/>
            <person name="Kohlen W."/>
            <person name="Bisseling T."/>
            <person name="Smit S."/>
            <person name="Geurts R."/>
        </authorList>
    </citation>
    <scope>NUCLEOTIDE SEQUENCE [LARGE SCALE GENOMIC DNA]</scope>
    <source>
        <strain evidence="4">cv. WU1-14</strain>
    </source>
</reference>
<evidence type="ECO:0000256" key="1">
    <source>
        <dbReference type="SAM" id="MobiDB-lite"/>
    </source>
</evidence>
<keyword evidence="2" id="KW-0732">Signal</keyword>
<name>A0A2P5BJI1_PARAD</name>
<gene>
    <name evidence="3" type="ORF">PanWU01x14_233530</name>
</gene>
<evidence type="ECO:0000256" key="2">
    <source>
        <dbReference type="SAM" id="SignalP"/>
    </source>
</evidence>
<evidence type="ECO:0008006" key="5">
    <source>
        <dbReference type="Google" id="ProtNLM"/>
    </source>
</evidence>
<feature type="region of interest" description="Disordered" evidence="1">
    <location>
        <begin position="43"/>
        <end position="72"/>
    </location>
</feature>